<name>A0A4Z2EK90_9TELE</name>
<comment type="caution">
    <text evidence="2">The sequence shown here is derived from an EMBL/GenBank/DDBJ whole genome shotgun (WGS) entry which is preliminary data.</text>
</comment>
<keyword evidence="3" id="KW-1185">Reference proteome</keyword>
<evidence type="ECO:0000259" key="1">
    <source>
        <dbReference type="Pfam" id="PF00850"/>
    </source>
</evidence>
<dbReference type="InterPro" id="IPR037138">
    <property type="entry name" value="His_deacetylse_dom_sf"/>
</dbReference>
<dbReference type="InterPro" id="IPR023696">
    <property type="entry name" value="Ureohydrolase_dom_sf"/>
</dbReference>
<feature type="domain" description="Histone deacetylase" evidence="1">
    <location>
        <begin position="4"/>
        <end position="83"/>
    </location>
</feature>
<dbReference type="InterPro" id="IPR023801">
    <property type="entry name" value="His_deacetylse_dom"/>
</dbReference>
<proteinExistence type="predicted"/>
<evidence type="ECO:0000313" key="3">
    <source>
        <dbReference type="Proteomes" id="UP000314294"/>
    </source>
</evidence>
<dbReference type="Proteomes" id="UP000314294">
    <property type="component" value="Unassembled WGS sequence"/>
</dbReference>
<dbReference type="Gene3D" id="3.40.800.20">
    <property type="entry name" value="Histone deacetylase domain"/>
    <property type="match status" value="1"/>
</dbReference>
<gene>
    <name evidence="2" type="primary">HDAC11_0</name>
    <name evidence="2" type="ORF">EYF80_060619</name>
</gene>
<dbReference type="OrthoDB" id="437693at2759"/>
<accession>A0A4Z2EK90</accession>
<protein>
    <submittedName>
        <fullName evidence="2">Histone deacetylase 11</fullName>
    </submittedName>
</protein>
<sequence length="95" mass="10722">MDVYNRNIYPRDGYAKRAINRKVELDWGTEDSEYLQKVELHTEGALNEVRPDILVYNAGTDILDGDPLGGLSISPQVLHHYASPSMSKSNNVFNQ</sequence>
<organism evidence="2 3">
    <name type="scientific">Liparis tanakae</name>
    <name type="common">Tanaka's snailfish</name>
    <dbReference type="NCBI Taxonomy" id="230148"/>
    <lineage>
        <taxon>Eukaryota</taxon>
        <taxon>Metazoa</taxon>
        <taxon>Chordata</taxon>
        <taxon>Craniata</taxon>
        <taxon>Vertebrata</taxon>
        <taxon>Euteleostomi</taxon>
        <taxon>Actinopterygii</taxon>
        <taxon>Neopterygii</taxon>
        <taxon>Teleostei</taxon>
        <taxon>Neoteleostei</taxon>
        <taxon>Acanthomorphata</taxon>
        <taxon>Eupercaria</taxon>
        <taxon>Perciformes</taxon>
        <taxon>Cottioidei</taxon>
        <taxon>Cottales</taxon>
        <taxon>Liparidae</taxon>
        <taxon>Liparis</taxon>
    </lineage>
</organism>
<dbReference type="EMBL" id="SRLO01005904">
    <property type="protein sequence ID" value="TNN29233.1"/>
    <property type="molecule type" value="Genomic_DNA"/>
</dbReference>
<reference evidence="2 3" key="1">
    <citation type="submission" date="2019-03" db="EMBL/GenBank/DDBJ databases">
        <title>First draft genome of Liparis tanakae, snailfish: a comprehensive survey of snailfish specific genes.</title>
        <authorList>
            <person name="Kim W."/>
            <person name="Song I."/>
            <person name="Jeong J.-H."/>
            <person name="Kim D."/>
            <person name="Kim S."/>
            <person name="Ryu S."/>
            <person name="Song J.Y."/>
            <person name="Lee S.K."/>
        </authorList>
    </citation>
    <scope>NUCLEOTIDE SEQUENCE [LARGE SCALE GENOMIC DNA]</scope>
    <source>
        <tissue evidence="2">Muscle</tissue>
    </source>
</reference>
<dbReference type="Pfam" id="PF00850">
    <property type="entry name" value="Hist_deacetyl"/>
    <property type="match status" value="1"/>
</dbReference>
<dbReference type="AlphaFoldDB" id="A0A4Z2EK90"/>
<evidence type="ECO:0000313" key="2">
    <source>
        <dbReference type="EMBL" id="TNN29233.1"/>
    </source>
</evidence>
<dbReference type="SUPFAM" id="SSF52768">
    <property type="entry name" value="Arginase/deacetylase"/>
    <property type="match status" value="1"/>
</dbReference>